<sequence>LTWTLPDTARAYKDWLRVLKKGGILLNFDANYGAVNFADTSKLPKNHTHNKLGLDMMAECEEIKRQLPISSRVRPAWDVETLGNLGVEQLSVDFGVSRKIYTIKDEFYNPDALFALFAVKA</sequence>
<reference evidence="1" key="2">
    <citation type="submission" date="2021-04" db="EMBL/GenBank/DDBJ databases">
        <authorList>
            <person name="Gilroy R."/>
        </authorList>
    </citation>
    <scope>NUCLEOTIDE SEQUENCE</scope>
    <source>
        <strain evidence="1">ChiHjej12B11-1927</strain>
    </source>
</reference>
<dbReference type="EMBL" id="DXFG01000311">
    <property type="protein sequence ID" value="HIX38878.1"/>
    <property type="molecule type" value="Genomic_DNA"/>
</dbReference>
<proteinExistence type="predicted"/>
<comment type="caution">
    <text evidence="1">The sequence shown here is derived from an EMBL/GenBank/DDBJ whole genome shotgun (WGS) entry which is preliminary data.</text>
</comment>
<evidence type="ECO:0000313" key="1">
    <source>
        <dbReference type="EMBL" id="HIX38878.1"/>
    </source>
</evidence>
<gene>
    <name evidence="1" type="ORF">H9738_13595</name>
</gene>
<name>A0A9D1VQ34_9FIRM</name>
<organism evidence="1 2">
    <name type="scientific">Candidatus Blautia pullistercoris</name>
    <dbReference type="NCBI Taxonomy" id="2838499"/>
    <lineage>
        <taxon>Bacteria</taxon>
        <taxon>Bacillati</taxon>
        <taxon>Bacillota</taxon>
        <taxon>Clostridia</taxon>
        <taxon>Lachnospirales</taxon>
        <taxon>Lachnospiraceae</taxon>
        <taxon>Blautia</taxon>
    </lineage>
</organism>
<reference evidence="1" key="1">
    <citation type="journal article" date="2021" name="PeerJ">
        <title>Extensive microbial diversity within the chicken gut microbiome revealed by metagenomics and culture.</title>
        <authorList>
            <person name="Gilroy R."/>
            <person name="Ravi A."/>
            <person name="Getino M."/>
            <person name="Pursley I."/>
            <person name="Horton D.L."/>
            <person name="Alikhan N.F."/>
            <person name="Baker D."/>
            <person name="Gharbi K."/>
            <person name="Hall N."/>
            <person name="Watson M."/>
            <person name="Adriaenssens E.M."/>
            <person name="Foster-Nyarko E."/>
            <person name="Jarju S."/>
            <person name="Secka A."/>
            <person name="Antonio M."/>
            <person name="Oren A."/>
            <person name="Chaudhuri R.R."/>
            <person name="La Ragione R."/>
            <person name="Hildebrand F."/>
            <person name="Pallen M.J."/>
        </authorList>
    </citation>
    <scope>NUCLEOTIDE SEQUENCE</scope>
    <source>
        <strain evidence="1">ChiHjej12B11-1927</strain>
    </source>
</reference>
<accession>A0A9D1VQ34</accession>
<feature type="non-terminal residue" evidence="1">
    <location>
        <position position="1"/>
    </location>
</feature>
<protein>
    <submittedName>
        <fullName evidence="1">SmtA protein</fullName>
    </submittedName>
</protein>
<dbReference type="Proteomes" id="UP000824230">
    <property type="component" value="Unassembled WGS sequence"/>
</dbReference>
<dbReference type="AlphaFoldDB" id="A0A9D1VQ34"/>
<evidence type="ECO:0000313" key="2">
    <source>
        <dbReference type="Proteomes" id="UP000824230"/>
    </source>
</evidence>